<dbReference type="EMBL" id="BMAT01008358">
    <property type="protein sequence ID" value="GFR83037.1"/>
    <property type="molecule type" value="Genomic_DNA"/>
</dbReference>
<name>A0AAV4GBJ9_9GAST</name>
<dbReference type="Proteomes" id="UP000762676">
    <property type="component" value="Unassembled WGS sequence"/>
</dbReference>
<organism evidence="1 2">
    <name type="scientific">Elysia marginata</name>
    <dbReference type="NCBI Taxonomy" id="1093978"/>
    <lineage>
        <taxon>Eukaryota</taxon>
        <taxon>Metazoa</taxon>
        <taxon>Spiralia</taxon>
        <taxon>Lophotrochozoa</taxon>
        <taxon>Mollusca</taxon>
        <taxon>Gastropoda</taxon>
        <taxon>Heterobranchia</taxon>
        <taxon>Euthyneura</taxon>
        <taxon>Panpulmonata</taxon>
        <taxon>Sacoglossa</taxon>
        <taxon>Placobranchoidea</taxon>
        <taxon>Plakobranchidae</taxon>
        <taxon>Elysia</taxon>
    </lineage>
</organism>
<comment type="caution">
    <text evidence="1">The sequence shown here is derived from an EMBL/GenBank/DDBJ whole genome shotgun (WGS) entry which is preliminary data.</text>
</comment>
<evidence type="ECO:0000313" key="1">
    <source>
        <dbReference type="EMBL" id="GFR83037.1"/>
    </source>
</evidence>
<sequence length="189" mass="22156">MRGILRIKWHDRLRNEELWRRTGQRPVEEEIRMRRWSWIGHTLRKPHNNITRQALQSQCKPQGNRDRGSIKYCIKAIFLCVGCVSSYMCDEYILGDNSRKDVEAIRSALTDIGTLSLEEMENKGGLLLRTYSHQQEFSRSQADENDRLVTAICHHRKSLLGKVLSAWQAFVYNGKRKLVRLSIAWCIIQ</sequence>
<gene>
    <name evidence="1" type="ORF">ElyMa_004114000</name>
</gene>
<reference evidence="1 2" key="1">
    <citation type="journal article" date="2021" name="Elife">
        <title>Chloroplast acquisition without the gene transfer in kleptoplastic sea slugs, Plakobranchus ocellatus.</title>
        <authorList>
            <person name="Maeda T."/>
            <person name="Takahashi S."/>
            <person name="Yoshida T."/>
            <person name="Shimamura S."/>
            <person name="Takaki Y."/>
            <person name="Nagai Y."/>
            <person name="Toyoda A."/>
            <person name="Suzuki Y."/>
            <person name="Arimoto A."/>
            <person name="Ishii H."/>
            <person name="Satoh N."/>
            <person name="Nishiyama T."/>
            <person name="Hasebe M."/>
            <person name="Maruyama T."/>
            <person name="Minagawa J."/>
            <person name="Obokata J."/>
            <person name="Shigenobu S."/>
        </authorList>
    </citation>
    <scope>NUCLEOTIDE SEQUENCE [LARGE SCALE GENOMIC DNA]</scope>
</reference>
<protein>
    <submittedName>
        <fullName evidence="1">Ubiquitin carboxyl-terminal hydrolase 44</fullName>
    </submittedName>
</protein>
<dbReference type="GO" id="GO:0016787">
    <property type="term" value="F:hydrolase activity"/>
    <property type="evidence" value="ECO:0007669"/>
    <property type="project" value="UniProtKB-KW"/>
</dbReference>
<keyword evidence="2" id="KW-1185">Reference proteome</keyword>
<keyword evidence="1" id="KW-0378">Hydrolase</keyword>
<accession>A0AAV4GBJ9</accession>
<dbReference type="AlphaFoldDB" id="A0AAV4GBJ9"/>
<proteinExistence type="predicted"/>
<evidence type="ECO:0000313" key="2">
    <source>
        <dbReference type="Proteomes" id="UP000762676"/>
    </source>
</evidence>